<evidence type="ECO:0000313" key="2">
    <source>
        <dbReference type="Proteomes" id="UP000002019"/>
    </source>
</evidence>
<organism evidence="1 2">
    <name type="scientific">Cloacimonas acidaminovorans (strain Evry)</name>
    <dbReference type="NCBI Taxonomy" id="459349"/>
    <lineage>
        <taxon>Bacteria</taxon>
        <taxon>Pseudomonadati</taxon>
        <taxon>Candidatus Cloacimonadota</taxon>
        <taxon>Candidatus Cloacimonadia</taxon>
        <taxon>Candidatus Cloacimonadales</taxon>
        <taxon>Candidatus Cloacimonadaceae</taxon>
        <taxon>Candidatus Cloacimonas</taxon>
    </lineage>
</organism>
<dbReference type="STRING" id="459349.CLOAM1844"/>
<dbReference type="AlphaFoldDB" id="B0VJW5"/>
<protein>
    <submittedName>
        <fullName evidence="1">Uncharacterized protein</fullName>
    </submittedName>
</protein>
<reference evidence="1 2" key="1">
    <citation type="journal article" date="2008" name="J. Bacteriol.">
        <title>'Candidatus Cloacamonas acidaminovorans': genome sequence reconstruction provides a first glimpse of a new bacterial division.</title>
        <authorList>
            <person name="Pelletier E."/>
            <person name="Kreimeyer A."/>
            <person name="Bocs S."/>
            <person name="Rouy Z."/>
            <person name="Gyapay G."/>
            <person name="Chouari R."/>
            <person name="Riviere D."/>
            <person name="Ganesan A."/>
            <person name="Daegelen P."/>
            <person name="Sghir A."/>
            <person name="Cohen G.N."/>
            <person name="Medigue C."/>
            <person name="Weissenbach J."/>
            <person name="Le Paslier D."/>
        </authorList>
    </citation>
    <scope>NUCLEOTIDE SEQUENCE [LARGE SCALE GENOMIC DNA]</scope>
    <source>
        <strain evidence="2">Evry</strain>
    </source>
</reference>
<sequence>MHSAFLVKPLIVATGIDYLAHSDYRWQNEYLALSTSFSFFRIGATQHLIYEKIADQSWYTWDNDFALSFQNKRFGSEIRCNNIRTEERTFTLSANFNANENSSFATSYSFRPKEKDSYSLATSLAIAKPLIIQSSWQSEPARFGLGLKVLIGKVNLMYAVRTHTELDLTHIVDLGSAW</sequence>
<dbReference type="HOGENOM" id="CLU_1508050_0_0_0"/>
<dbReference type="EMBL" id="CU466930">
    <property type="protein sequence ID" value="CAO81673.1"/>
    <property type="molecule type" value="Genomic_DNA"/>
</dbReference>
<gene>
    <name evidence="1" type="ordered locus">CLOAM1844</name>
</gene>
<evidence type="ECO:0000313" key="1">
    <source>
        <dbReference type="EMBL" id="CAO81673.1"/>
    </source>
</evidence>
<proteinExistence type="predicted"/>
<dbReference type="Proteomes" id="UP000002019">
    <property type="component" value="Chromosome"/>
</dbReference>
<name>B0VJW5_CLOAI</name>
<dbReference type="KEGG" id="caci:CLOAM1844"/>
<keyword evidence="2" id="KW-1185">Reference proteome</keyword>
<accession>B0VJW5</accession>